<dbReference type="OrthoDB" id="9777859at2"/>
<dbReference type="Gene3D" id="3.90.1300.10">
    <property type="entry name" value="Amidase signature (AS) domain"/>
    <property type="match status" value="1"/>
</dbReference>
<sequence length="481" mass="49981">MAVIDEYDDHDALGLAALVASGKVTPGELLETAITRAETVEPAINAISYRHDDLAREAVAAGLPDGPFRGVPFLLKNVGVQLAGTVTSGGSALFSDAVADHDSDVVQRYKAAGLVIFGKTNTPEQGLAASTETVLHGDTRNPWDLTRTAGGSSGGAAAAVAAGIVPAAQGSDGGGSIRIPASCCGLFGLKPTRGRVSLGPDAGESWGGLGVVHALTRSVRDSAALLDAVAGRIPGDPYSAQPPARPYRKEVGADPGKLKVALQLAPLSGTPVDPECVTAAREAAQLLESLGHHVEEAMPPGDGEEVGGAVWTLVAANVLSALRRRATHLGRELAESDVEPVTWNAVVHARTLTADAYADALSVIHAQGRRMAAFHRDNDILVSPTLAEPPAPLGPQRMRNPDIEEYSAALLRFSPFTSLFNVSGQPSMSVPLHWSADGLPVGVMMSATMENEGLLFRLAAQLETAKPWFHRRPPASPPGTV</sequence>
<protein>
    <submittedName>
        <fullName evidence="3">6-aminohexanoate-cyclic-dimer hydrolase</fullName>
        <ecNumber evidence="3">3.5.2.12</ecNumber>
    </submittedName>
</protein>
<dbReference type="AlphaFoldDB" id="A0A1Y5TGA2"/>
<proteinExistence type="inferred from homology"/>
<dbReference type="SUPFAM" id="SSF75304">
    <property type="entry name" value="Amidase signature (AS) enzymes"/>
    <property type="match status" value="1"/>
</dbReference>
<dbReference type="EMBL" id="FWFR01000002">
    <property type="protein sequence ID" value="SLN63409.1"/>
    <property type="molecule type" value="Genomic_DNA"/>
</dbReference>
<dbReference type="Proteomes" id="UP000193200">
    <property type="component" value="Unassembled WGS sequence"/>
</dbReference>
<keyword evidence="4" id="KW-1185">Reference proteome</keyword>
<dbReference type="RefSeq" id="WP_085884166.1">
    <property type="nucleotide sequence ID" value="NZ_FWFR01000002.1"/>
</dbReference>
<feature type="domain" description="Amidase" evidence="2">
    <location>
        <begin position="28"/>
        <end position="454"/>
    </location>
</feature>
<dbReference type="InterPro" id="IPR020556">
    <property type="entry name" value="Amidase_CS"/>
</dbReference>
<dbReference type="Pfam" id="PF01425">
    <property type="entry name" value="Amidase"/>
    <property type="match status" value="1"/>
</dbReference>
<evidence type="ECO:0000313" key="3">
    <source>
        <dbReference type="EMBL" id="SLN63409.1"/>
    </source>
</evidence>
<dbReference type="PANTHER" id="PTHR11895">
    <property type="entry name" value="TRANSAMIDASE"/>
    <property type="match status" value="1"/>
</dbReference>
<dbReference type="GO" id="GO:0019874">
    <property type="term" value="F:6-aminohexanoate-cyclic-dimer hydrolase activity"/>
    <property type="evidence" value="ECO:0007669"/>
    <property type="project" value="UniProtKB-EC"/>
</dbReference>
<comment type="similarity">
    <text evidence="1">Belongs to the amidase family.</text>
</comment>
<gene>
    <name evidence="3" type="primary">nylA</name>
    <name evidence="3" type="ORF">OCH7691_02841</name>
</gene>
<evidence type="ECO:0000256" key="1">
    <source>
        <dbReference type="ARBA" id="ARBA00009199"/>
    </source>
</evidence>
<reference evidence="3 4" key="1">
    <citation type="submission" date="2017-03" db="EMBL/GenBank/DDBJ databases">
        <authorList>
            <person name="Afonso C.L."/>
            <person name="Miller P.J."/>
            <person name="Scott M.A."/>
            <person name="Spackman E."/>
            <person name="Goraichik I."/>
            <person name="Dimitrov K.M."/>
            <person name="Suarez D.L."/>
            <person name="Swayne D.E."/>
        </authorList>
    </citation>
    <scope>NUCLEOTIDE SEQUENCE [LARGE SCALE GENOMIC DNA]</scope>
    <source>
        <strain evidence="3 4">CECT 7691</strain>
    </source>
</reference>
<evidence type="ECO:0000259" key="2">
    <source>
        <dbReference type="Pfam" id="PF01425"/>
    </source>
</evidence>
<dbReference type="InterPro" id="IPR000120">
    <property type="entry name" value="Amidase"/>
</dbReference>
<keyword evidence="3" id="KW-0378">Hydrolase</keyword>
<dbReference type="PROSITE" id="PS00571">
    <property type="entry name" value="AMIDASES"/>
    <property type="match status" value="1"/>
</dbReference>
<accession>A0A1Y5TGA2</accession>
<dbReference type="InterPro" id="IPR023631">
    <property type="entry name" value="Amidase_dom"/>
</dbReference>
<dbReference type="EC" id="3.5.2.12" evidence="3"/>
<organism evidence="3 4">
    <name type="scientific">Oceanibacterium hippocampi</name>
    <dbReference type="NCBI Taxonomy" id="745714"/>
    <lineage>
        <taxon>Bacteria</taxon>
        <taxon>Pseudomonadati</taxon>
        <taxon>Pseudomonadota</taxon>
        <taxon>Alphaproteobacteria</taxon>
        <taxon>Sneathiellales</taxon>
        <taxon>Sneathiellaceae</taxon>
        <taxon>Oceanibacterium</taxon>
    </lineage>
</organism>
<dbReference type="InterPro" id="IPR036928">
    <property type="entry name" value="AS_sf"/>
</dbReference>
<name>A0A1Y5TGA2_9PROT</name>
<dbReference type="InParanoid" id="A0A1Y5TGA2"/>
<dbReference type="PANTHER" id="PTHR11895:SF7">
    <property type="entry name" value="GLUTAMYL-TRNA(GLN) AMIDOTRANSFERASE SUBUNIT A, MITOCHONDRIAL"/>
    <property type="match status" value="1"/>
</dbReference>
<evidence type="ECO:0000313" key="4">
    <source>
        <dbReference type="Proteomes" id="UP000193200"/>
    </source>
</evidence>